<dbReference type="InterPro" id="IPR036188">
    <property type="entry name" value="FAD/NAD-bd_sf"/>
</dbReference>
<dbReference type="GO" id="GO:0008177">
    <property type="term" value="F:succinate dehydrogenase (quinone) activity"/>
    <property type="evidence" value="ECO:0007669"/>
    <property type="project" value="TreeGrafter"/>
</dbReference>
<keyword evidence="2" id="KW-0560">Oxidoreductase</keyword>
<feature type="region of interest" description="Disordered" evidence="3">
    <location>
        <begin position="1"/>
        <end position="48"/>
    </location>
</feature>
<dbReference type="SUPFAM" id="SSF51905">
    <property type="entry name" value="FAD/NAD(P)-binding domain"/>
    <property type="match status" value="1"/>
</dbReference>
<sequence>MARKRASTVKKKEEKLNQIDNIPNYTKQSRSPPPIRRSDFSPFFSSNSGASVAEFEKDSYEEKKKTKKKEEEIHKECCVRLNEEAERGNLQHLGSGNFDWVSLPGSRLGLLEHGFNTACITKLFPTRSLTVAAQMKLTKEQDSLAMDARNLSRDLTKDAIQYMCREAPKTVIELENYGLPFSRTEDGKIYQRAFGGQSLDFGKGGQAYRCACGADKTGHVLLHTLYCQAMKHNTQSFVEYFALYLIMNSSCQGVIALNMEDRALHRFQAASTILATGGHGRAYFSATSAHTCTGDGWLHVLGSHSRCYYLSVMHNTMNGVRIKTW</sequence>
<evidence type="ECO:0000259" key="4">
    <source>
        <dbReference type="Pfam" id="PF00890"/>
    </source>
</evidence>
<feature type="compositionally biased region" description="Polar residues" evidence="3">
    <location>
        <begin position="18"/>
        <end position="30"/>
    </location>
</feature>
<dbReference type="EMBL" id="VAHF01000007">
    <property type="protein sequence ID" value="TXG58416.1"/>
    <property type="molecule type" value="Genomic_DNA"/>
</dbReference>
<dbReference type="PANTHER" id="PTHR11632">
    <property type="entry name" value="SUCCINATE DEHYDROGENASE 2 FLAVOPROTEIN SUBUNIT"/>
    <property type="match status" value="1"/>
</dbReference>
<name>A0A5C7HQ12_9ROSI</name>
<reference evidence="6" key="1">
    <citation type="journal article" date="2019" name="Gigascience">
        <title>De novo genome assembly of the endangered Acer yangbiense, a plant species with extremely small populations endemic to Yunnan Province, China.</title>
        <authorList>
            <person name="Yang J."/>
            <person name="Wariss H.M."/>
            <person name="Tao L."/>
            <person name="Zhang R."/>
            <person name="Yun Q."/>
            <person name="Hollingsworth P."/>
            <person name="Dao Z."/>
            <person name="Luo G."/>
            <person name="Guo H."/>
            <person name="Ma Y."/>
            <person name="Sun W."/>
        </authorList>
    </citation>
    <scope>NUCLEOTIDE SEQUENCE [LARGE SCALE GENOMIC DNA]</scope>
    <source>
        <strain evidence="6">cv. Malutang</strain>
    </source>
</reference>
<comment type="caution">
    <text evidence="5">The sequence shown here is derived from an EMBL/GenBank/DDBJ whole genome shotgun (WGS) entry which is preliminary data.</text>
</comment>
<dbReference type="Gene3D" id="3.50.50.60">
    <property type="entry name" value="FAD/NAD(P)-binding domain"/>
    <property type="match status" value="1"/>
</dbReference>
<dbReference type="Proteomes" id="UP000323000">
    <property type="component" value="Chromosome 7"/>
</dbReference>
<evidence type="ECO:0000256" key="3">
    <source>
        <dbReference type="SAM" id="MobiDB-lite"/>
    </source>
</evidence>
<dbReference type="GO" id="GO:0009055">
    <property type="term" value="F:electron transfer activity"/>
    <property type="evidence" value="ECO:0007669"/>
    <property type="project" value="TreeGrafter"/>
</dbReference>
<dbReference type="GO" id="GO:0006121">
    <property type="term" value="P:mitochondrial electron transport, succinate to ubiquinone"/>
    <property type="evidence" value="ECO:0007669"/>
    <property type="project" value="TreeGrafter"/>
</dbReference>
<dbReference type="PANTHER" id="PTHR11632:SF51">
    <property type="entry name" value="SUCCINATE DEHYDROGENASE [UBIQUINONE] FLAVOPROTEIN SUBUNIT, MITOCHONDRIAL"/>
    <property type="match status" value="1"/>
</dbReference>
<gene>
    <name evidence="5" type="ORF">EZV62_016245</name>
</gene>
<accession>A0A5C7HQ12</accession>
<dbReference type="GO" id="GO:0050660">
    <property type="term" value="F:flavin adenine dinucleotide binding"/>
    <property type="evidence" value="ECO:0007669"/>
    <property type="project" value="TreeGrafter"/>
</dbReference>
<dbReference type="OrthoDB" id="71672at2759"/>
<feature type="domain" description="FAD-dependent oxidoreductase 2 FAD-binding" evidence="4">
    <location>
        <begin position="110"/>
        <end position="296"/>
    </location>
</feature>
<proteinExistence type="predicted"/>
<dbReference type="Pfam" id="PF00890">
    <property type="entry name" value="FAD_binding_2"/>
    <property type="match status" value="1"/>
</dbReference>
<dbReference type="AlphaFoldDB" id="A0A5C7HQ12"/>
<evidence type="ECO:0000313" key="6">
    <source>
        <dbReference type="Proteomes" id="UP000323000"/>
    </source>
</evidence>
<dbReference type="GO" id="GO:0005739">
    <property type="term" value="C:mitochondrion"/>
    <property type="evidence" value="ECO:0007669"/>
    <property type="project" value="GOC"/>
</dbReference>
<evidence type="ECO:0000313" key="5">
    <source>
        <dbReference type="EMBL" id="TXG58416.1"/>
    </source>
</evidence>
<keyword evidence="1" id="KW-0285">Flavoprotein</keyword>
<keyword evidence="6" id="KW-1185">Reference proteome</keyword>
<organism evidence="5 6">
    <name type="scientific">Acer yangbiense</name>
    <dbReference type="NCBI Taxonomy" id="1000413"/>
    <lineage>
        <taxon>Eukaryota</taxon>
        <taxon>Viridiplantae</taxon>
        <taxon>Streptophyta</taxon>
        <taxon>Embryophyta</taxon>
        <taxon>Tracheophyta</taxon>
        <taxon>Spermatophyta</taxon>
        <taxon>Magnoliopsida</taxon>
        <taxon>eudicotyledons</taxon>
        <taxon>Gunneridae</taxon>
        <taxon>Pentapetalae</taxon>
        <taxon>rosids</taxon>
        <taxon>malvids</taxon>
        <taxon>Sapindales</taxon>
        <taxon>Sapindaceae</taxon>
        <taxon>Hippocastanoideae</taxon>
        <taxon>Acereae</taxon>
        <taxon>Acer</taxon>
    </lineage>
</organism>
<evidence type="ECO:0000256" key="1">
    <source>
        <dbReference type="ARBA" id="ARBA00022630"/>
    </source>
</evidence>
<evidence type="ECO:0000256" key="2">
    <source>
        <dbReference type="ARBA" id="ARBA00023002"/>
    </source>
</evidence>
<dbReference type="InterPro" id="IPR003953">
    <property type="entry name" value="FAD-dep_OxRdtase_2_FAD-bd"/>
</dbReference>
<protein>
    <recommendedName>
        <fullName evidence="4">FAD-dependent oxidoreductase 2 FAD-binding domain-containing protein</fullName>
    </recommendedName>
</protein>
<dbReference type="InterPro" id="IPR030664">
    <property type="entry name" value="SdhA/FrdA/AprA"/>
</dbReference>